<dbReference type="InterPro" id="IPR011011">
    <property type="entry name" value="Znf_FYVE_PHD"/>
</dbReference>
<keyword evidence="3" id="KW-0862">Zinc</keyword>
<dbReference type="InterPro" id="IPR013083">
    <property type="entry name" value="Znf_RING/FYVE/PHD"/>
</dbReference>
<dbReference type="VEuPathDB" id="FungiDB:PPTG_10237"/>
<feature type="compositionally biased region" description="Low complexity" evidence="5">
    <location>
        <begin position="96"/>
        <end position="107"/>
    </location>
</feature>
<dbReference type="SUPFAM" id="SSF57903">
    <property type="entry name" value="FYVE/PHD zinc finger"/>
    <property type="match status" value="1"/>
</dbReference>
<dbReference type="PANTHER" id="PTHR13510:SF44">
    <property type="entry name" value="RABENOSYN-5"/>
    <property type="match status" value="1"/>
</dbReference>
<dbReference type="InterPro" id="IPR017455">
    <property type="entry name" value="Znf_FYVE-rel"/>
</dbReference>
<dbReference type="GO" id="GO:0008270">
    <property type="term" value="F:zinc ion binding"/>
    <property type="evidence" value="ECO:0007669"/>
    <property type="project" value="UniProtKB-KW"/>
</dbReference>
<name>W2NPK9_PHYNI</name>
<feature type="domain" description="FYVE-type" evidence="6">
    <location>
        <begin position="509"/>
        <end position="578"/>
    </location>
</feature>
<accession>W2NPK9</accession>
<feature type="region of interest" description="Disordered" evidence="5">
    <location>
        <begin position="825"/>
        <end position="852"/>
    </location>
</feature>
<feature type="compositionally biased region" description="Low complexity" evidence="5">
    <location>
        <begin position="730"/>
        <end position="744"/>
    </location>
</feature>
<evidence type="ECO:0000256" key="2">
    <source>
        <dbReference type="ARBA" id="ARBA00022771"/>
    </source>
</evidence>
<keyword evidence="2 4" id="KW-0863">Zinc-finger</keyword>
<feature type="compositionally biased region" description="Polar residues" evidence="5">
    <location>
        <begin position="155"/>
        <end position="167"/>
    </location>
</feature>
<evidence type="ECO:0000259" key="6">
    <source>
        <dbReference type="PROSITE" id="PS50178"/>
    </source>
</evidence>
<dbReference type="Proteomes" id="UP000054532">
    <property type="component" value="Unassembled WGS sequence"/>
</dbReference>
<dbReference type="Gene3D" id="3.30.40.10">
    <property type="entry name" value="Zinc/RING finger domain, C3HC4 (zinc finger)"/>
    <property type="match status" value="1"/>
</dbReference>
<evidence type="ECO:0000313" key="7">
    <source>
        <dbReference type="EMBL" id="ETM50546.1"/>
    </source>
</evidence>
<dbReference type="Gene3D" id="3.30.530.20">
    <property type="match status" value="1"/>
</dbReference>
<protein>
    <recommendedName>
        <fullName evidence="6">FYVE-type domain-containing protein</fullName>
    </recommendedName>
</protein>
<dbReference type="Pfam" id="PF01363">
    <property type="entry name" value="FYVE"/>
    <property type="match status" value="1"/>
</dbReference>
<gene>
    <name evidence="7" type="ORF">L914_05444</name>
</gene>
<feature type="region of interest" description="Disordered" evidence="5">
    <location>
        <begin position="626"/>
        <end position="668"/>
    </location>
</feature>
<organism evidence="7">
    <name type="scientific">Phytophthora nicotianae</name>
    <name type="common">Potato buckeye rot agent</name>
    <name type="synonym">Phytophthora parasitica</name>
    <dbReference type="NCBI Taxonomy" id="4792"/>
    <lineage>
        <taxon>Eukaryota</taxon>
        <taxon>Sar</taxon>
        <taxon>Stramenopiles</taxon>
        <taxon>Oomycota</taxon>
        <taxon>Peronosporomycetes</taxon>
        <taxon>Peronosporales</taxon>
        <taxon>Peronosporaceae</taxon>
        <taxon>Phytophthora</taxon>
    </lineage>
</organism>
<evidence type="ECO:0000256" key="5">
    <source>
        <dbReference type="SAM" id="MobiDB-lite"/>
    </source>
</evidence>
<dbReference type="InterPro" id="IPR000306">
    <property type="entry name" value="Znf_FYVE"/>
</dbReference>
<keyword evidence="1" id="KW-0479">Metal-binding</keyword>
<sequence>QVSRPSYLASCLTPDPRPPLPLPDRRTPLSRLLAFIEENRPPPPPFQAASPYTHSHLHRQQTAQDMSNGVGFTVFQVPGAKTAKRPTTTRLGGGPVLSSVGSSHSMGEPYTAAQHAGSASVASNGSSSSLLNQPRGQRNSGTTFAAFQPPGGLQPISSQSSGITTSLGAPYAGTSGSMGSHSSTGSNSGLAVPMGVGIGFKSGPGDEQPRGGAGWMRTGRVIRVKDSGDSFRFPLDTEHLPTVNVPTEQFEAYKTKLQSVAETYVNSPATWLDNPSLSPQYRNQSWKPHLEKKNCVIYRLKEAADASNLQRKAMLRAKLDTSLEELEYAVNCATTEDQRAYMAHCYQESFLDSAVLQVHEKATNDDSFQFLGIKWLAFQSSVDSVFSCRDTLVVEFSKTMEDAKGQKVLVKVQQSVSMADCDGNERNFGFSRTSGTWVWLFRSMGPSSGKVDVSMFSEDRFDNNRNTPSWFANRVVSTLFAVALHHATAADAKFLVRGRMITDKAWVPNNERPACSVCFKSFNLLRSRHHCRVCAEIMCGACTIELGIQSSKLPPGMLPETGNGFIVSVEKFCLKCINKARQERRSALAAKSAGIDLASDEAYDGNVPSSYASRASEVFYGQVPPARGSISDHSADRELNPQQNHSFASSSSSTSSLGGASGTSGEKSGISYAGWSTKVLSAINREKPADGAKEQSLVTLTSAGSSRNLDIGVPRTARQASGDRRRHNSDASGASTSISSQSDRGSSDIKSRKEPIAGDAVVLLEEPDEVQNITPLPTSFTKMEEQIAAQQALLRSMFIEGKKIMEQQQAYGGQVHPAQQQRYLNQMSPPESVEDKGTLALPPSSASIEYID</sequence>
<evidence type="ECO:0000256" key="4">
    <source>
        <dbReference type="PROSITE-ProRule" id="PRU00091"/>
    </source>
</evidence>
<dbReference type="PROSITE" id="PS50178">
    <property type="entry name" value="ZF_FYVE"/>
    <property type="match status" value="1"/>
</dbReference>
<evidence type="ECO:0000256" key="1">
    <source>
        <dbReference type="ARBA" id="ARBA00022723"/>
    </source>
</evidence>
<dbReference type="InterPro" id="IPR052727">
    <property type="entry name" value="Rab4/Rab5_effector"/>
</dbReference>
<reference evidence="7" key="1">
    <citation type="submission" date="2013-11" db="EMBL/GenBank/DDBJ databases">
        <title>The Genome Sequence of Phytophthora parasitica IAC_01/95.</title>
        <authorList>
            <consortium name="The Broad Institute Genomics Platform"/>
            <person name="Russ C."/>
            <person name="Tyler B."/>
            <person name="Panabieres F."/>
            <person name="Shan W."/>
            <person name="Tripathy S."/>
            <person name="Grunwald N."/>
            <person name="Machado M."/>
            <person name="Johnson C.S."/>
            <person name="Arredondo F."/>
            <person name="Hong C."/>
            <person name="Coffey M."/>
            <person name="Young S.K."/>
            <person name="Zeng Q."/>
            <person name="Gargeya S."/>
            <person name="Fitzgerald M."/>
            <person name="Abouelleil A."/>
            <person name="Alvarado L."/>
            <person name="Chapman S.B."/>
            <person name="Gainer-Dewar J."/>
            <person name="Goldberg J."/>
            <person name="Griggs A."/>
            <person name="Gujja S."/>
            <person name="Hansen M."/>
            <person name="Howarth C."/>
            <person name="Imamovic A."/>
            <person name="Ireland A."/>
            <person name="Larimer J."/>
            <person name="McCowan C."/>
            <person name="Murphy C."/>
            <person name="Pearson M."/>
            <person name="Poon T.W."/>
            <person name="Priest M."/>
            <person name="Roberts A."/>
            <person name="Saif S."/>
            <person name="Shea T."/>
            <person name="Sykes S."/>
            <person name="Wortman J."/>
            <person name="Nusbaum C."/>
            <person name="Birren B."/>
        </authorList>
    </citation>
    <scope>NUCLEOTIDE SEQUENCE [LARGE SCALE GENOMIC DNA]</scope>
    <source>
        <strain evidence="7">IAC_01/95</strain>
    </source>
</reference>
<feature type="compositionally biased region" description="Low complexity" evidence="5">
    <location>
        <begin position="117"/>
        <end position="132"/>
    </location>
</feature>
<feature type="compositionally biased region" description="Low complexity" evidence="5">
    <location>
        <begin position="646"/>
        <end position="658"/>
    </location>
</feature>
<evidence type="ECO:0000256" key="3">
    <source>
        <dbReference type="ARBA" id="ARBA00022833"/>
    </source>
</evidence>
<feature type="region of interest" description="Disordered" evidence="5">
    <location>
        <begin position="706"/>
        <end position="753"/>
    </location>
</feature>
<dbReference type="PANTHER" id="PTHR13510">
    <property type="entry name" value="FYVE-FINGER-CONTAINING RAB5 EFFECTOR PROTEIN RABENOSYN-5-RELATED"/>
    <property type="match status" value="1"/>
</dbReference>
<dbReference type="AlphaFoldDB" id="W2NPK9"/>
<feature type="region of interest" description="Disordered" evidence="5">
    <location>
        <begin position="81"/>
        <end position="168"/>
    </location>
</feature>
<feature type="non-terminal residue" evidence="7">
    <location>
        <position position="1"/>
    </location>
</feature>
<feature type="compositionally biased region" description="Polar residues" evidence="5">
    <location>
        <begin position="134"/>
        <end position="145"/>
    </location>
</feature>
<dbReference type="EMBL" id="KI691977">
    <property type="protein sequence ID" value="ETM50546.1"/>
    <property type="molecule type" value="Genomic_DNA"/>
</dbReference>
<feature type="region of interest" description="Disordered" evidence="5">
    <location>
        <begin position="1"/>
        <end position="26"/>
    </location>
</feature>
<dbReference type="InterPro" id="IPR023393">
    <property type="entry name" value="START-like_dom_sf"/>
</dbReference>
<proteinExistence type="predicted"/>